<dbReference type="Gene3D" id="2.30.42.10">
    <property type="match status" value="1"/>
</dbReference>
<evidence type="ECO:0000313" key="3">
    <source>
        <dbReference type="EMBL" id="KAF0735992.1"/>
    </source>
</evidence>
<sequence>MASMLEYTVHWESGNLGVWLQEDPSGSAVISKLVRPLPHHFTSLGDHVGSVGDLLISVGGRGVDKEYATAIDLLQNASLPIDLVFLNRRDETPAYTKNELAHTYEFEWTEHDGKLGLSFAKDPTTLLTILSSVNEDVMPPALKACHPRVGDIVLSIGAANVTEMKFHDVLAMLGHVEKPIRLSFEQVPVPSPTTVPPPTVPPPTTTSSTYDILYSGDSLGIVFTKGNARPVIKSTTGAHPEASVGDELISVNDQDTIALGFLETMEKIKHLDGKSSVLLRFHQPTPQVVDNAYDVLFSGGRLGLVLVGGPTPTSHPVLEKVTDASTARGLELAEKGDMLVSVDGINTATLGFDKTVEMIKHVHGRTVLLHFRREAKISTTNMVLSLVGALFI</sequence>
<dbReference type="PROSITE" id="PS50106">
    <property type="entry name" value="PDZ"/>
    <property type="match status" value="1"/>
</dbReference>
<dbReference type="EMBL" id="VJMJ01000090">
    <property type="protein sequence ID" value="KAF0735992.1"/>
    <property type="molecule type" value="Genomic_DNA"/>
</dbReference>
<reference evidence="3 4" key="1">
    <citation type="submission" date="2019-07" db="EMBL/GenBank/DDBJ databases">
        <title>Genomics analysis of Aphanomyces spp. identifies a new class of oomycete effector associated with host adaptation.</title>
        <authorList>
            <person name="Gaulin E."/>
        </authorList>
    </citation>
    <scope>NUCLEOTIDE SEQUENCE [LARGE SCALE GENOMIC DNA]</scope>
    <source>
        <strain evidence="3 4">ATCC 201684</strain>
    </source>
</reference>
<evidence type="ECO:0000313" key="4">
    <source>
        <dbReference type="Proteomes" id="UP000481153"/>
    </source>
</evidence>
<dbReference type="VEuPathDB" id="FungiDB:AeMF1_001126"/>
<gene>
    <name evidence="3" type="ORF">Ae201684_007585</name>
</gene>
<feature type="compositionally biased region" description="Pro residues" evidence="1">
    <location>
        <begin position="189"/>
        <end position="204"/>
    </location>
</feature>
<evidence type="ECO:0000259" key="2">
    <source>
        <dbReference type="PROSITE" id="PS50106"/>
    </source>
</evidence>
<proteinExistence type="predicted"/>
<dbReference type="InterPro" id="IPR036034">
    <property type="entry name" value="PDZ_sf"/>
</dbReference>
<dbReference type="AlphaFoldDB" id="A0A6G0X7H6"/>
<accession>A0A6G0X7H6</accession>
<organism evidence="3 4">
    <name type="scientific">Aphanomyces euteiches</name>
    <dbReference type="NCBI Taxonomy" id="100861"/>
    <lineage>
        <taxon>Eukaryota</taxon>
        <taxon>Sar</taxon>
        <taxon>Stramenopiles</taxon>
        <taxon>Oomycota</taxon>
        <taxon>Saprolegniomycetes</taxon>
        <taxon>Saprolegniales</taxon>
        <taxon>Verrucalvaceae</taxon>
        <taxon>Aphanomyces</taxon>
    </lineage>
</organism>
<evidence type="ECO:0000256" key="1">
    <source>
        <dbReference type="SAM" id="MobiDB-lite"/>
    </source>
</evidence>
<dbReference type="SMART" id="SM00228">
    <property type="entry name" value="PDZ"/>
    <property type="match status" value="2"/>
</dbReference>
<feature type="region of interest" description="Disordered" evidence="1">
    <location>
        <begin position="188"/>
        <end position="207"/>
    </location>
</feature>
<name>A0A6G0X7H6_9STRA</name>
<dbReference type="InterPro" id="IPR001478">
    <property type="entry name" value="PDZ"/>
</dbReference>
<keyword evidence="4" id="KW-1185">Reference proteome</keyword>
<dbReference type="SUPFAM" id="SSF50156">
    <property type="entry name" value="PDZ domain-like"/>
    <property type="match status" value="2"/>
</dbReference>
<protein>
    <recommendedName>
        <fullName evidence="2">PDZ domain-containing protein</fullName>
    </recommendedName>
</protein>
<dbReference type="Proteomes" id="UP000481153">
    <property type="component" value="Unassembled WGS sequence"/>
</dbReference>
<feature type="domain" description="PDZ" evidence="2">
    <location>
        <begin position="298"/>
        <end position="374"/>
    </location>
</feature>
<comment type="caution">
    <text evidence="3">The sequence shown here is derived from an EMBL/GenBank/DDBJ whole genome shotgun (WGS) entry which is preliminary data.</text>
</comment>